<evidence type="ECO:0000313" key="2">
    <source>
        <dbReference type="EMBL" id="TNN10780.1"/>
    </source>
</evidence>
<protein>
    <submittedName>
        <fullName evidence="2">Uncharacterized protein</fullName>
    </submittedName>
</protein>
<feature type="compositionally biased region" description="Polar residues" evidence="1">
    <location>
        <begin position="76"/>
        <end position="94"/>
    </location>
</feature>
<dbReference type="AlphaFoldDB" id="A0A4Z2D3N5"/>
<name>A0A4Z2D3N5_SCHJA</name>
<sequence>MDRYSNQQLVGDFVKLIYGQHFNYSTSPFFHLLQDVHCASLTNERKNNQDLEQLDESYRSGLATYGLIMTGAPPAKTSSTNLSETSCQASYCDR</sequence>
<proteinExistence type="predicted"/>
<dbReference type="EMBL" id="SKCS01000341">
    <property type="protein sequence ID" value="TNN10780.1"/>
    <property type="molecule type" value="Genomic_DNA"/>
</dbReference>
<organism evidence="2 3">
    <name type="scientific">Schistosoma japonicum</name>
    <name type="common">Blood fluke</name>
    <dbReference type="NCBI Taxonomy" id="6182"/>
    <lineage>
        <taxon>Eukaryota</taxon>
        <taxon>Metazoa</taxon>
        <taxon>Spiralia</taxon>
        <taxon>Lophotrochozoa</taxon>
        <taxon>Platyhelminthes</taxon>
        <taxon>Trematoda</taxon>
        <taxon>Digenea</taxon>
        <taxon>Strigeidida</taxon>
        <taxon>Schistosomatoidea</taxon>
        <taxon>Schistosomatidae</taxon>
        <taxon>Schistosoma</taxon>
    </lineage>
</organism>
<accession>A0A4Z2D3N5</accession>
<evidence type="ECO:0000313" key="3">
    <source>
        <dbReference type="Proteomes" id="UP000311919"/>
    </source>
</evidence>
<feature type="region of interest" description="Disordered" evidence="1">
    <location>
        <begin position="75"/>
        <end position="94"/>
    </location>
</feature>
<evidence type="ECO:0000256" key="1">
    <source>
        <dbReference type="SAM" id="MobiDB-lite"/>
    </source>
</evidence>
<dbReference type="Proteomes" id="UP000311919">
    <property type="component" value="Unassembled WGS sequence"/>
</dbReference>
<comment type="caution">
    <text evidence="2">The sequence shown here is derived from an EMBL/GenBank/DDBJ whole genome shotgun (WGS) entry which is preliminary data.</text>
</comment>
<keyword evidence="3" id="KW-1185">Reference proteome</keyword>
<reference evidence="2 3" key="1">
    <citation type="submission" date="2019-03" db="EMBL/GenBank/DDBJ databases">
        <title>An improved genome assembly of the fluke Schistosoma japonicum.</title>
        <authorList>
            <person name="Hu W."/>
            <person name="Luo F."/>
            <person name="Yin M."/>
            <person name="Mo X."/>
            <person name="Sun C."/>
            <person name="Wu Q."/>
            <person name="Zhu B."/>
            <person name="Xiang M."/>
            <person name="Wang J."/>
            <person name="Wang Y."/>
            <person name="Zhang T."/>
            <person name="Xu B."/>
            <person name="Zheng H."/>
            <person name="Feng Z."/>
        </authorList>
    </citation>
    <scope>NUCLEOTIDE SEQUENCE [LARGE SCALE GENOMIC DNA]</scope>
    <source>
        <strain evidence="2">HuSjv2</strain>
        <tissue evidence="2">Worms</tissue>
    </source>
</reference>
<gene>
    <name evidence="2" type="ORF">EWB00_005168</name>
</gene>